<feature type="repeat" description="Solcar" evidence="10">
    <location>
        <begin position="21"/>
        <end position="105"/>
    </location>
</feature>
<keyword evidence="6" id="KW-0999">Mitochondrion inner membrane</keyword>
<evidence type="ECO:0000256" key="1">
    <source>
        <dbReference type="ARBA" id="ARBA00004448"/>
    </source>
</evidence>
<dbReference type="PANTHER" id="PTHR45671:SF12">
    <property type="entry name" value="MITOCHONDRIAL PHOSPHATE CARRIER PROTEIN"/>
    <property type="match status" value="1"/>
</dbReference>
<dbReference type="InterPro" id="IPR018108">
    <property type="entry name" value="MCP_transmembrane"/>
</dbReference>
<dbReference type="InterPro" id="IPR002067">
    <property type="entry name" value="MCP"/>
</dbReference>
<feature type="repeat" description="Solcar" evidence="10">
    <location>
        <begin position="217"/>
        <end position="300"/>
    </location>
</feature>
<dbReference type="OrthoDB" id="427452at2759"/>
<evidence type="ECO:0000256" key="4">
    <source>
        <dbReference type="ARBA" id="ARBA00022692"/>
    </source>
</evidence>
<evidence type="ECO:0000256" key="5">
    <source>
        <dbReference type="ARBA" id="ARBA00022737"/>
    </source>
</evidence>
<comment type="caution">
    <text evidence="12">The sequence shown here is derived from an EMBL/GenBank/DDBJ whole genome shotgun (WGS) entry which is preliminary data.</text>
</comment>
<dbReference type="EMBL" id="NBIV01000166">
    <property type="protein sequence ID" value="PXF42369.1"/>
    <property type="molecule type" value="Genomic_DNA"/>
</dbReference>
<reference evidence="12 13" key="1">
    <citation type="journal article" date="2018" name="Mol. Biol. Evol.">
        <title>Analysis of the draft genome of the red seaweed Gracilariopsis chorda provides insights into genome size evolution in Rhodophyta.</title>
        <authorList>
            <person name="Lee J."/>
            <person name="Yang E.C."/>
            <person name="Graf L."/>
            <person name="Yang J.H."/>
            <person name="Qiu H."/>
            <person name="Zel Zion U."/>
            <person name="Chan C.X."/>
            <person name="Stephens T.G."/>
            <person name="Weber A.P.M."/>
            <person name="Boo G.H."/>
            <person name="Boo S.M."/>
            <person name="Kim K.M."/>
            <person name="Shin Y."/>
            <person name="Jung M."/>
            <person name="Lee S.J."/>
            <person name="Yim H.S."/>
            <person name="Lee J.H."/>
            <person name="Bhattacharya D."/>
            <person name="Yoon H.S."/>
        </authorList>
    </citation>
    <scope>NUCLEOTIDE SEQUENCE [LARGE SCALE GENOMIC DNA]</scope>
    <source>
        <strain evidence="12 13">SKKU-2015</strain>
        <tissue evidence="12">Whole body</tissue>
    </source>
</reference>
<comment type="similarity">
    <text evidence="2 11">Belongs to the mitochondrial carrier (TC 2.A.29) family.</text>
</comment>
<comment type="subcellular location">
    <subcellularLocation>
        <location evidence="1">Mitochondrion inner membrane</location>
        <topology evidence="1">Multi-pass membrane protein</topology>
    </subcellularLocation>
</comment>
<dbReference type="GO" id="GO:1990547">
    <property type="term" value="P:mitochondrial phosphate ion transmembrane transport"/>
    <property type="evidence" value="ECO:0007669"/>
    <property type="project" value="InterPro"/>
</dbReference>
<dbReference type="PROSITE" id="PS50920">
    <property type="entry name" value="SOLCAR"/>
    <property type="match status" value="3"/>
</dbReference>
<keyword evidence="5" id="KW-0677">Repeat</keyword>
<keyword evidence="3 11" id="KW-0813">Transport</keyword>
<dbReference type="Gene3D" id="1.50.40.10">
    <property type="entry name" value="Mitochondrial carrier domain"/>
    <property type="match status" value="1"/>
</dbReference>
<keyword evidence="7" id="KW-1133">Transmembrane helix</keyword>
<evidence type="ECO:0000256" key="11">
    <source>
        <dbReference type="RuleBase" id="RU000488"/>
    </source>
</evidence>
<gene>
    <name evidence="12" type="ORF">BWQ96_07889</name>
</gene>
<evidence type="ECO:0000256" key="3">
    <source>
        <dbReference type="ARBA" id="ARBA00022448"/>
    </source>
</evidence>
<evidence type="ECO:0000256" key="7">
    <source>
        <dbReference type="ARBA" id="ARBA00022989"/>
    </source>
</evidence>
<name>A0A2V3IJZ1_9FLOR</name>
<dbReference type="SUPFAM" id="SSF103506">
    <property type="entry name" value="Mitochondrial carrier"/>
    <property type="match status" value="1"/>
</dbReference>
<feature type="repeat" description="Solcar" evidence="10">
    <location>
        <begin position="116"/>
        <end position="200"/>
    </location>
</feature>
<evidence type="ECO:0000313" key="13">
    <source>
        <dbReference type="Proteomes" id="UP000247409"/>
    </source>
</evidence>
<dbReference type="AlphaFoldDB" id="A0A2V3IJZ1"/>
<keyword evidence="9 10" id="KW-0472">Membrane</keyword>
<sequence>MSTFFLHRISHLATLGHISLTRFFQFFLAGGICAFLTHAACTPIDVVKTRIQTMPGRYSGMTDGFTKIVAEEGAATLLKGLAATAGGYFLHGAFKYSFYELFKLLFSADVQQAVKPPLSVAAISGFFAECIACILLCPMEAIRIRSVSDASFPAAVIPGLSLLLKAEGLHGWYKGLPAMLLKQVPYTVGQFASFELSVNLVKRLVEAYLGAQTGSSAVASISSFAGLLAGITAAVISHPGDTILSRINQQESEGSAVQQIVKVARAAGFWGLFTGLLPRLVQVSCMIGGQFLIYDSIKLWCGIVPAAALPADPLPAVAKAGPSDVGKDR</sequence>
<keyword evidence="4 10" id="KW-0812">Transmembrane</keyword>
<dbReference type="GO" id="GO:0005315">
    <property type="term" value="F:phosphate transmembrane transporter activity"/>
    <property type="evidence" value="ECO:0007669"/>
    <property type="project" value="InterPro"/>
</dbReference>
<dbReference type="STRING" id="448386.A0A2V3IJZ1"/>
<protein>
    <submittedName>
        <fullName evidence="12">Mitochondrial substrate carrier family protein N</fullName>
    </submittedName>
</protein>
<evidence type="ECO:0000256" key="8">
    <source>
        <dbReference type="ARBA" id="ARBA00023128"/>
    </source>
</evidence>
<dbReference type="InterPro" id="IPR023395">
    <property type="entry name" value="MCP_dom_sf"/>
</dbReference>
<accession>A0A2V3IJZ1</accession>
<evidence type="ECO:0000256" key="10">
    <source>
        <dbReference type="PROSITE-ProRule" id="PRU00282"/>
    </source>
</evidence>
<dbReference type="GO" id="GO:0005743">
    <property type="term" value="C:mitochondrial inner membrane"/>
    <property type="evidence" value="ECO:0007669"/>
    <property type="project" value="UniProtKB-SubCell"/>
</dbReference>
<evidence type="ECO:0000256" key="6">
    <source>
        <dbReference type="ARBA" id="ARBA00022792"/>
    </source>
</evidence>
<proteinExistence type="inferred from homology"/>
<keyword evidence="13" id="KW-1185">Reference proteome</keyword>
<organism evidence="12 13">
    <name type="scientific">Gracilariopsis chorda</name>
    <dbReference type="NCBI Taxonomy" id="448386"/>
    <lineage>
        <taxon>Eukaryota</taxon>
        <taxon>Rhodophyta</taxon>
        <taxon>Florideophyceae</taxon>
        <taxon>Rhodymeniophycidae</taxon>
        <taxon>Gracilariales</taxon>
        <taxon>Gracilariaceae</taxon>
        <taxon>Gracilariopsis</taxon>
    </lineage>
</organism>
<evidence type="ECO:0000256" key="9">
    <source>
        <dbReference type="ARBA" id="ARBA00023136"/>
    </source>
</evidence>
<evidence type="ECO:0000256" key="2">
    <source>
        <dbReference type="ARBA" id="ARBA00006375"/>
    </source>
</evidence>
<dbReference type="InterPro" id="IPR044677">
    <property type="entry name" value="SLC25A3/Pic2/Mir1-like"/>
</dbReference>
<evidence type="ECO:0000313" key="12">
    <source>
        <dbReference type="EMBL" id="PXF42369.1"/>
    </source>
</evidence>
<dbReference type="PANTHER" id="PTHR45671">
    <property type="entry name" value="SOLUTE CARRIER FAMILY 25 (MITOCHONDRIAL CARRIER PHOSPHATE CARRIER), MEMBER 3, LIKE-RELATED-RELATED"/>
    <property type="match status" value="1"/>
</dbReference>
<dbReference type="PRINTS" id="PR00926">
    <property type="entry name" value="MITOCARRIER"/>
</dbReference>
<dbReference type="Pfam" id="PF00153">
    <property type="entry name" value="Mito_carr"/>
    <property type="match status" value="3"/>
</dbReference>
<dbReference type="Proteomes" id="UP000247409">
    <property type="component" value="Unassembled WGS sequence"/>
</dbReference>
<keyword evidence="8" id="KW-0496">Mitochondrion</keyword>